<feature type="domain" description="C2" evidence="1">
    <location>
        <begin position="25"/>
        <end position="153"/>
    </location>
</feature>
<reference evidence="2 3" key="1">
    <citation type="submission" date="2024-02" db="EMBL/GenBank/DDBJ databases">
        <authorList>
            <person name="Chen Y."/>
            <person name="Shah S."/>
            <person name="Dougan E. K."/>
            <person name="Thang M."/>
            <person name="Chan C."/>
        </authorList>
    </citation>
    <scope>NUCLEOTIDE SEQUENCE [LARGE SCALE GENOMIC DNA]</scope>
</reference>
<dbReference type="InterPro" id="IPR000008">
    <property type="entry name" value="C2_dom"/>
</dbReference>
<accession>A0ABP0HBJ3</accession>
<dbReference type="Proteomes" id="UP001642484">
    <property type="component" value="Unassembled WGS sequence"/>
</dbReference>
<keyword evidence="3" id="KW-1185">Reference proteome</keyword>
<dbReference type="Pfam" id="PF00168">
    <property type="entry name" value="C2"/>
    <property type="match status" value="1"/>
</dbReference>
<gene>
    <name evidence="2" type="ORF">CCMP2556_LOCUS657</name>
</gene>
<dbReference type="CDD" id="cd00030">
    <property type="entry name" value="C2"/>
    <property type="match status" value="1"/>
</dbReference>
<dbReference type="PROSITE" id="PS50004">
    <property type="entry name" value="C2"/>
    <property type="match status" value="1"/>
</dbReference>
<dbReference type="SMART" id="SM00239">
    <property type="entry name" value="C2"/>
    <property type="match status" value="1"/>
</dbReference>
<evidence type="ECO:0000259" key="1">
    <source>
        <dbReference type="PROSITE" id="PS50004"/>
    </source>
</evidence>
<evidence type="ECO:0000313" key="3">
    <source>
        <dbReference type="Proteomes" id="UP001642484"/>
    </source>
</evidence>
<evidence type="ECO:0000313" key="2">
    <source>
        <dbReference type="EMBL" id="CAK8986871.1"/>
    </source>
</evidence>
<dbReference type="SUPFAM" id="SSF49562">
    <property type="entry name" value="C2 domain (Calcium/lipid-binding domain, CaLB)"/>
    <property type="match status" value="1"/>
</dbReference>
<proteinExistence type="predicted"/>
<dbReference type="InterPro" id="IPR035892">
    <property type="entry name" value="C2_domain_sf"/>
</dbReference>
<dbReference type="EMBL" id="CAXAMN010000192">
    <property type="protein sequence ID" value="CAK8986871.1"/>
    <property type="molecule type" value="Genomic_DNA"/>
</dbReference>
<protein>
    <recommendedName>
        <fullName evidence="1">C2 domain-containing protein</fullName>
    </recommendedName>
</protein>
<dbReference type="Gene3D" id="2.60.40.150">
    <property type="entry name" value="C2 domain"/>
    <property type="match status" value="1"/>
</dbReference>
<comment type="caution">
    <text evidence="2">The sequence shown here is derived from an EMBL/GenBank/DDBJ whole genome shotgun (WGS) entry which is preliminary data.</text>
</comment>
<name>A0ABP0HBJ3_9DINO</name>
<sequence length="278" mass="30964">MGCSSSQLPEAPDAVGPARTLLTSPSKEKIVTEDEKKALEGALNHRRLQIWVLRAELLRSFESFGKMDPFVVVEHVTSSGHVWEFARTRTDWGGHMKPNFNHLCRSLEVDGDDVIRFRLLEKNFGDLGKPTFCGEASVPVRVLLRSDVQSSAEQVEPCKLKLLRNDEETGVLIVQVGLEEQSTEAAFTRSSAKKFEMPTRVPGRSSLWALTLKEAPIGSSRQCWIGKDLNRAHPEVAFYEEALQEALQEVLQKEAVRTPYAKEFIGPSMSAPAGWCAV</sequence>
<organism evidence="2 3">
    <name type="scientific">Durusdinium trenchii</name>
    <dbReference type="NCBI Taxonomy" id="1381693"/>
    <lineage>
        <taxon>Eukaryota</taxon>
        <taxon>Sar</taxon>
        <taxon>Alveolata</taxon>
        <taxon>Dinophyceae</taxon>
        <taxon>Suessiales</taxon>
        <taxon>Symbiodiniaceae</taxon>
        <taxon>Durusdinium</taxon>
    </lineage>
</organism>